<dbReference type="CDD" id="cd08562">
    <property type="entry name" value="GDPD_EcUgpQ_like"/>
    <property type="match status" value="1"/>
</dbReference>
<sequence>MPAAWPWPRVLAHRCGGALAPENTLAGLPVAVAAGCRGVEFDVMLSADGVPVLIHDETLERTSNGRGAVADTPYAALRGLDAGSWFAARFAGERIPTLAEAAERCTALGLAVNLEIKPSSGREAQTGEVAAGLASRLWSAAVLPPLLSSFSETALDAARRRAPELPRGLLVEGVPADFAARCARLGAVALHVADAGLQRAQVDAVRAAGLHLAVYTVNEPPRAAELLAWGVDCVITDRPDLIRVS</sequence>
<comment type="caution">
    <text evidence="2">The sequence shown here is derived from an EMBL/GenBank/DDBJ whole genome shotgun (WGS) entry which is preliminary data.</text>
</comment>
<gene>
    <name evidence="2" type="primary">ugpQ</name>
    <name evidence="2" type="ORF">E6C76_07705</name>
</gene>
<evidence type="ECO:0000259" key="1">
    <source>
        <dbReference type="PROSITE" id="PS51704"/>
    </source>
</evidence>
<accession>A0A4S4B0Q9</accession>
<evidence type="ECO:0000313" key="3">
    <source>
        <dbReference type="Proteomes" id="UP000308430"/>
    </source>
</evidence>
<dbReference type="PANTHER" id="PTHR46211">
    <property type="entry name" value="GLYCEROPHOSPHORYL DIESTER PHOSPHODIESTERASE"/>
    <property type="match status" value="1"/>
</dbReference>
<dbReference type="Pfam" id="PF03009">
    <property type="entry name" value="GDPD"/>
    <property type="match status" value="1"/>
</dbReference>
<dbReference type="SUPFAM" id="SSF51695">
    <property type="entry name" value="PLC-like phosphodiesterases"/>
    <property type="match status" value="1"/>
</dbReference>
<keyword evidence="3" id="KW-1185">Reference proteome</keyword>
<dbReference type="InterPro" id="IPR030395">
    <property type="entry name" value="GP_PDE_dom"/>
</dbReference>
<reference evidence="2 3" key="1">
    <citation type="submission" date="2019-04" db="EMBL/GenBank/DDBJ databases">
        <title>Azoarcus nasutitermitis sp. nov. isolated from termite nest.</title>
        <authorList>
            <person name="Lin S.-Y."/>
            <person name="Hameed A."/>
            <person name="Hsu Y.-H."/>
            <person name="Young C.-C."/>
        </authorList>
    </citation>
    <scope>NUCLEOTIDE SEQUENCE [LARGE SCALE GENOMIC DNA]</scope>
    <source>
        <strain evidence="2 3">CC-YHH838</strain>
    </source>
</reference>
<dbReference type="PROSITE" id="PS50007">
    <property type="entry name" value="PIPLC_X_DOMAIN"/>
    <property type="match status" value="1"/>
</dbReference>
<dbReference type="AlphaFoldDB" id="A0A4S4B0Q9"/>
<dbReference type="OrthoDB" id="9795622at2"/>
<name>A0A4S4B0Q9_9RHOO</name>
<keyword evidence="2" id="KW-0378">Hydrolase</keyword>
<dbReference type="Gene3D" id="3.20.20.190">
    <property type="entry name" value="Phosphatidylinositol (PI) phosphodiesterase"/>
    <property type="match status" value="1"/>
</dbReference>
<feature type="domain" description="GP-PDE" evidence="1">
    <location>
        <begin position="8"/>
        <end position="245"/>
    </location>
</feature>
<dbReference type="PROSITE" id="PS51704">
    <property type="entry name" value="GP_PDE"/>
    <property type="match status" value="1"/>
</dbReference>
<dbReference type="PANTHER" id="PTHR46211:SF1">
    <property type="entry name" value="GLYCEROPHOSPHODIESTER PHOSPHODIESTERASE, CYTOPLASMIC"/>
    <property type="match status" value="1"/>
</dbReference>
<dbReference type="InterPro" id="IPR017946">
    <property type="entry name" value="PLC-like_Pdiesterase_TIM-brl"/>
</dbReference>
<dbReference type="NCBIfam" id="NF006989">
    <property type="entry name" value="PRK09454.1"/>
    <property type="match status" value="1"/>
</dbReference>
<dbReference type="Proteomes" id="UP000308430">
    <property type="component" value="Unassembled WGS sequence"/>
</dbReference>
<dbReference type="EC" id="3.1.4.46" evidence="2"/>
<dbReference type="EMBL" id="SSOC01000003">
    <property type="protein sequence ID" value="THF65946.1"/>
    <property type="molecule type" value="Genomic_DNA"/>
</dbReference>
<organism evidence="2 3">
    <name type="scientific">Pseudothauera nasutitermitis</name>
    <dbReference type="NCBI Taxonomy" id="2565930"/>
    <lineage>
        <taxon>Bacteria</taxon>
        <taxon>Pseudomonadati</taxon>
        <taxon>Pseudomonadota</taxon>
        <taxon>Betaproteobacteria</taxon>
        <taxon>Rhodocyclales</taxon>
        <taxon>Zoogloeaceae</taxon>
        <taxon>Pseudothauera</taxon>
    </lineage>
</organism>
<protein>
    <submittedName>
        <fullName evidence="2">Glycerophosphodiester phosphodiesterase</fullName>
        <ecNumber evidence="2">3.1.4.46</ecNumber>
    </submittedName>
</protein>
<evidence type="ECO:0000313" key="2">
    <source>
        <dbReference type="EMBL" id="THF65946.1"/>
    </source>
</evidence>
<dbReference type="GO" id="GO:0006629">
    <property type="term" value="P:lipid metabolic process"/>
    <property type="evidence" value="ECO:0007669"/>
    <property type="project" value="InterPro"/>
</dbReference>
<dbReference type="GO" id="GO:0008889">
    <property type="term" value="F:glycerophosphodiester phosphodiesterase activity"/>
    <property type="evidence" value="ECO:0007669"/>
    <property type="project" value="UniProtKB-EC"/>
</dbReference>
<proteinExistence type="predicted"/>